<evidence type="ECO:0000259" key="3">
    <source>
        <dbReference type="Pfam" id="PF14529"/>
    </source>
</evidence>
<evidence type="ECO:0000256" key="1">
    <source>
        <dbReference type="SAM" id="MobiDB-lite"/>
    </source>
</evidence>
<dbReference type="SUPFAM" id="SSF56219">
    <property type="entry name" value="DNase I-like"/>
    <property type="match status" value="1"/>
</dbReference>
<dbReference type="PANTHER" id="PTHR33776:SF3">
    <property type="entry name" value="PHD-TYPE DOMAIN-CONTAINING PROTEIN"/>
    <property type="match status" value="1"/>
</dbReference>
<proteinExistence type="predicted"/>
<feature type="transmembrane region" description="Helical" evidence="2">
    <location>
        <begin position="162"/>
        <end position="181"/>
    </location>
</feature>
<dbReference type="InterPro" id="IPR036691">
    <property type="entry name" value="Endo/exonu/phosph_ase_sf"/>
</dbReference>
<name>A0AAD9E2I3_9TELE</name>
<evidence type="ECO:0000313" key="5">
    <source>
        <dbReference type="Proteomes" id="UP001239994"/>
    </source>
</evidence>
<keyword evidence="5" id="KW-1185">Reference proteome</keyword>
<keyword evidence="2" id="KW-0472">Membrane</keyword>
<protein>
    <recommendedName>
        <fullName evidence="3">Endonuclease/exonuclease/phosphatase domain-containing protein</fullName>
    </recommendedName>
</protein>
<keyword evidence="2" id="KW-1133">Transmembrane helix</keyword>
<comment type="caution">
    <text evidence="4">The sequence shown here is derived from an EMBL/GenBank/DDBJ whole genome shotgun (WGS) entry which is preliminary data.</text>
</comment>
<gene>
    <name evidence="4" type="ORF">P4O66_022208</name>
</gene>
<feature type="non-terminal residue" evidence="4">
    <location>
        <position position="681"/>
    </location>
</feature>
<dbReference type="Gene3D" id="3.60.10.10">
    <property type="entry name" value="Endonuclease/exonuclease/phosphatase"/>
    <property type="match status" value="1"/>
</dbReference>
<dbReference type="Proteomes" id="UP001239994">
    <property type="component" value="Unassembled WGS sequence"/>
</dbReference>
<evidence type="ECO:0000256" key="2">
    <source>
        <dbReference type="SAM" id="Phobius"/>
    </source>
</evidence>
<feature type="region of interest" description="Disordered" evidence="1">
    <location>
        <begin position="29"/>
        <end position="49"/>
    </location>
</feature>
<dbReference type="PANTHER" id="PTHR33776">
    <property type="entry name" value="ENDO/EXONUCLEASE/PHOSPHATASE DOMAIN-CONTAINING PROTEIN"/>
    <property type="match status" value="1"/>
</dbReference>
<evidence type="ECO:0000313" key="4">
    <source>
        <dbReference type="EMBL" id="KAK1801978.1"/>
    </source>
</evidence>
<feature type="domain" description="Endonuclease/exonuclease/phosphatase" evidence="3">
    <location>
        <begin position="544"/>
        <end position="643"/>
    </location>
</feature>
<dbReference type="Pfam" id="PF14529">
    <property type="entry name" value="Exo_endo_phos_2"/>
    <property type="match status" value="1"/>
</dbReference>
<dbReference type="InterPro" id="IPR005135">
    <property type="entry name" value="Endo/exonuclease/phosphatase"/>
</dbReference>
<accession>A0AAD9E2I3</accession>
<sequence length="681" mass="73468">RVRYVSAPPNQRQQIPWLCGYTGILSFPEKAGSRPDPAPLPGVRDNDRPDPVPVPGIVDAACPVTRSVPVVKHLDPLDPSAPVHGMEEASPRSPVPYARPVPMPRARLVQLVVPRSSPVPQRSAIAISPVSSMSSDLPPVLKASCSLPVPTQPASPMLPAPAALLFFALSIAWFCFCFLYIKTAMSDGEMVMSETVKSETVKSETVKSETVKKTWITPENSATPAVLSSASSPTRSPRRLGDSGCPVLCLSIHTFSEASRRLRLSCPLPFHPHVLRGVSATPAVLSSAFSPTRSPRRLGDSGCPVLCLFTHTFSEASRRLRLSCPLPFHPHVLRGVSATPAVLSSAFSPTRSPRRLGDSGCPVLCLFTHTFSEASRRLRLSCPLPFHPHVLRGVSATPAVLSSAFPSTRSPRRLGDSGCPVLCLSIHTFSEASRRLRLSCPLPFHPHVLRGVSATPAVLSSAFPSTRSPRRLSDSGCPVLCLFTHTFSEASQRLQLSCPLPIHPHILRGVSATPAVLSSAFSPTRSQRRLSRGGGSASFSTKLLIIVIYRPPGSLDHFIDELDILLNQFPIDGNPLILLGDFNLPSDKLHSSCILPLLTAFDLALNRSPPTHKAVNVLDLIFTHTTTTSDIAVIPLHLSDHHFLSFSLSLPSPSILSSPTCSSSLHNSFFPYFHFVHPSSP</sequence>
<dbReference type="GO" id="GO:0003824">
    <property type="term" value="F:catalytic activity"/>
    <property type="evidence" value="ECO:0007669"/>
    <property type="project" value="InterPro"/>
</dbReference>
<dbReference type="EMBL" id="JAROKS010000008">
    <property type="protein sequence ID" value="KAK1801978.1"/>
    <property type="molecule type" value="Genomic_DNA"/>
</dbReference>
<keyword evidence="2" id="KW-0812">Transmembrane</keyword>
<reference evidence="4" key="1">
    <citation type="submission" date="2023-03" db="EMBL/GenBank/DDBJ databases">
        <title>Electrophorus voltai genome.</title>
        <authorList>
            <person name="Bian C."/>
        </authorList>
    </citation>
    <scope>NUCLEOTIDE SEQUENCE</scope>
    <source>
        <strain evidence="4">CB-2022</strain>
        <tissue evidence="4">Muscle</tissue>
    </source>
</reference>
<dbReference type="AlphaFoldDB" id="A0AAD9E2I3"/>
<organism evidence="4 5">
    <name type="scientific">Electrophorus voltai</name>
    <dbReference type="NCBI Taxonomy" id="2609070"/>
    <lineage>
        <taxon>Eukaryota</taxon>
        <taxon>Metazoa</taxon>
        <taxon>Chordata</taxon>
        <taxon>Craniata</taxon>
        <taxon>Vertebrata</taxon>
        <taxon>Euteleostomi</taxon>
        <taxon>Actinopterygii</taxon>
        <taxon>Neopterygii</taxon>
        <taxon>Teleostei</taxon>
        <taxon>Ostariophysi</taxon>
        <taxon>Gymnotiformes</taxon>
        <taxon>Gymnotoidei</taxon>
        <taxon>Gymnotidae</taxon>
        <taxon>Electrophorus</taxon>
    </lineage>
</organism>